<keyword evidence="4" id="KW-1185">Reference proteome</keyword>
<dbReference type="OrthoDB" id="7666530at2"/>
<dbReference type="AlphaFoldDB" id="A0A1I5JRH8"/>
<accession>A0A1I5JRH8</accession>
<feature type="signal peptide" evidence="1">
    <location>
        <begin position="1"/>
        <end position="24"/>
    </location>
</feature>
<sequence length="102" mass="11729">MKKARLFSTIMMAAGIMFISPLLDGVLGPNKAAAQGYRNMTCGELWYARNAIFARQGYCFKTARARQVFGPRCYAPWGRLAPAQQRRVDTIVYWERRFGCRR</sequence>
<dbReference type="Proteomes" id="UP000199236">
    <property type="component" value="Unassembled WGS sequence"/>
</dbReference>
<organism evidence="3 4">
    <name type="scientific">Cohaesibacter marisflavi</name>
    <dbReference type="NCBI Taxonomy" id="655353"/>
    <lineage>
        <taxon>Bacteria</taxon>
        <taxon>Pseudomonadati</taxon>
        <taxon>Pseudomonadota</taxon>
        <taxon>Alphaproteobacteria</taxon>
        <taxon>Hyphomicrobiales</taxon>
        <taxon>Cohaesibacteraceae</taxon>
    </lineage>
</organism>
<feature type="domain" description="YARHG" evidence="2">
    <location>
        <begin position="16"/>
        <end position="96"/>
    </location>
</feature>
<dbReference type="Gene3D" id="1.20.58.1690">
    <property type="match status" value="1"/>
</dbReference>
<dbReference type="RefSeq" id="WP_090074739.1">
    <property type="nucleotide sequence ID" value="NZ_FOVR01000012.1"/>
</dbReference>
<dbReference type="Pfam" id="PF13308">
    <property type="entry name" value="YARHG"/>
    <property type="match status" value="1"/>
</dbReference>
<evidence type="ECO:0000259" key="2">
    <source>
        <dbReference type="SMART" id="SM01324"/>
    </source>
</evidence>
<name>A0A1I5JRH8_9HYPH</name>
<protein>
    <submittedName>
        <fullName evidence="3">YARHG domain-containing protein</fullName>
    </submittedName>
</protein>
<gene>
    <name evidence="3" type="ORF">SAMN04488056_11250</name>
</gene>
<evidence type="ECO:0000256" key="1">
    <source>
        <dbReference type="SAM" id="SignalP"/>
    </source>
</evidence>
<dbReference type="InterPro" id="IPR038434">
    <property type="entry name" value="YARHG_sf"/>
</dbReference>
<evidence type="ECO:0000313" key="3">
    <source>
        <dbReference type="EMBL" id="SFO75388.1"/>
    </source>
</evidence>
<evidence type="ECO:0000313" key="4">
    <source>
        <dbReference type="Proteomes" id="UP000199236"/>
    </source>
</evidence>
<feature type="chain" id="PRO_5011647761" evidence="1">
    <location>
        <begin position="25"/>
        <end position="102"/>
    </location>
</feature>
<dbReference type="InterPro" id="IPR025582">
    <property type="entry name" value="YARHG_dom"/>
</dbReference>
<dbReference type="EMBL" id="FOVR01000012">
    <property type="protein sequence ID" value="SFO75388.1"/>
    <property type="molecule type" value="Genomic_DNA"/>
</dbReference>
<keyword evidence="1" id="KW-0732">Signal</keyword>
<dbReference type="SMART" id="SM01324">
    <property type="entry name" value="YARHG"/>
    <property type="match status" value="1"/>
</dbReference>
<proteinExistence type="predicted"/>
<reference evidence="3 4" key="1">
    <citation type="submission" date="2016-10" db="EMBL/GenBank/DDBJ databases">
        <authorList>
            <person name="de Groot N.N."/>
        </authorList>
    </citation>
    <scope>NUCLEOTIDE SEQUENCE [LARGE SCALE GENOMIC DNA]</scope>
    <source>
        <strain evidence="3 4">CGMCC 1.9157</strain>
    </source>
</reference>